<dbReference type="Proteomes" id="UP001268610">
    <property type="component" value="Unassembled WGS sequence"/>
</dbReference>
<feature type="domain" description="Phytase-like" evidence="2">
    <location>
        <begin position="90"/>
        <end position="423"/>
    </location>
</feature>
<comment type="caution">
    <text evidence="3">The sequence shown here is derived from an EMBL/GenBank/DDBJ whole genome shotgun (WGS) entry which is preliminary data.</text>
</comment>
<accession>A0A2A6KAB6</accession>
<dbReference type="InterPro" id="IPR027372">
    <property type="entry name" value="Phytase-like_dom"/>
</dbReference>
<dbReference type="EMBL" id="JAVLSF010000049">
    <property type="protein sequence ID" value="MDR9777563.1"/>
    <property type="molecule type" value="Genomic_DNA"/>
</dbReference>
<evidence type="ECO:0000259" key="2">
    <source>
        <dbReference type="Pfam" id="PF13449"/>
    </source>
</evidence>
<evidence type="ECO:0000313" key="6">
    <source>
        <dbReference type="Proteomes" id="UP001268610"/>
    </source>
</evidence>
<evidence type="ECO:0000313" key="3">
    <source>
        <dbReference type="EMBL" id="MDR9777563.1"/>
    </source>
</evidence>
<protein>
    <submittedName>
        <fullName evidence="3">Esterase-like activity of phytase family protein</fullName>
    </submittedName>
    <submittedName>
        <fullName evidence="4">Glycerophosphodiester phosphodiesterase</fullName>
    </submittedName>
</protein>
<dbReference type="EMBL" id="NWSY01000016">
    <property type="protein sequence ID" value="PDT21633.1"/>
    <property type="molecule type" value="Genomic_DNA"/>
</dbReference>
<feature type="chain" id="PRO_5043154168" evidence="1">
    <location>
        <begin position="22"/>
        <end position="452"/>
    </location>
</feature>
<dbReference type="Proteomes" id="UP000219914">
    <property type="component" value="Unassembled WGS sequence"/>
</dbReference>
<name>A0A2A6KAB6_9HYPH</name>
<dbReference type="AlphaFoldDB" id="A0A2A6KAB6"/>
<organism evidence="3 6">
    <name type="scientific">Rhizobium hidalgonense</name>
    <dbReference type="NCBI Taxonomy" id="1538159"/>
    <lineage>
        <taxon>Bacteria</taxon>
        <taxon>Pseudomonadati</taxon>
        <taxon>Pseudomonadota</taxon>
        <taxon>Alphaproteobacteria</taxon>
        <taxon>Hyphomicrobiales</taxon>
        <taxon>Rhizobiaceae</taxon>
        <taxon>Rhizobium/Agrobacterium group</taxon>
        <taxon>Rhizobium</taxon>
    </lineage>
</organism>
<reference evidence="3" key="2">
    <citation type="submission" date="2023-04" db="EMBL/GenBank/DDBJ databases">
        <title>Genomic characterization of faba bean (Vicia faba) microsymbionts in Mexican soils.</title>
        <authorList>
            <person name="Rivera Orduna F.N."/>
            <person name="Guevara-Luna J."/>
            <person name="Yan J."/>
            <person name="Arroyo-Herrera I."/>
            <person name="Li Y."/>
            <person name="Vasquez-Murrieta M.S."/>
            <person name="Wang E.T."/>
        </authorList>
    </citation>
    <scope>NUCLEOTIDE SEQUENCE</scope>
    <source>
        <strain evidence="3">CH26</strain>
    </source>
</reference>
<keyword evidence="5" id="KW-1185">Reference proteome</keyword>
<sequence length="452" mass="48993">MKNVLFASVSLFILIAGPASADQQQFPAKLAGQAILPANTMVPAPADAPEFLKHSGKFTTPNRKRTEALGTVPGKDGARVTDLKLPFDGQPVQGFSGIKTMADGTFWTLTDNGFGSKANSSDAMLLLHQMKFDWASDRAEIVKNLFLSDPNKIAPFPIVLEGTDTRYLTGADFDIESIQPVADGFWLGDEFGPYILKIDSEGHLTDVIATTLDGKPVLSPDNPLIQLPGNPAAKMPVFNLKRSGGFEGLAMSKDGAKLYGLLEGALYKDDGQMENVDGHTAVRVIEFDVAAKKWTGRSWLYPFEDKGVSIGDFNTLDDTTALVIERDSGAGTKDKVCADPKQPKPDCFEAPADLKRVYKIEFNDANAGKAVRKIGYIDLLNIQDPDNKKKAGSKDGVYDMPFVTIENVDRVDATHIIIGNDNNLPFSAGRAVDKADNNEFSLLEVGEFLNAK</sequence>
<gene>
    <name evidence="4" type="ORF">CO674_20440</name>
    <name evidence="3" type="ORF">RJJ65_34035</name>
</gene>
<dbReference type="PANTHER" id="PTHR37957">
    <property type="entry name" value="BLR7070 PROTEIN"/>
    <property type="match status" value="1"/>
</dbReference>
<dbReference type="PANTHER" id="PTHR37957:SF1">
    <property type="entry name" value="PHYTASE-LIKE DOMAIN-CONTAINING PROTEIN"/>
    <property type="match status" value="1"/>
</dbReference>
<proteinExistence type="predicted"/>
<dbReference type="RefSeq" id="WP_097535563.1">
    <property type="nucleotide sequence ID" value="NZ_JAVLSD010000047.1"/>
</dbReference>
<reference evidence="4 5" key="1">
    <citation type="submission" date="2017-09" db="EMBL/GenBank/DDBJ databases">
        <title>Comparative genomics of rhizobia isolated from Phaseolus vulgaris in China.</title>
        <authorList>
            <person name="Tong W."/>
        </authorList>
    </citation>
    <scope>NUCLEOTIDE SEQUENCE [LARGE SCALE GENOMIC DNA]</scope>
    <source>
        <strain evidence="4 5">FH14</strain>
    </source>
</reference>
<keyword evidence="1" id="KW-0732">Signal</keyword>
<feature type="signal peptide" evidence="1">
    <location>
        <begin position="1"/>
        <end position="21"/>
    </location>
</feature>
<evidence type="ECO:0000313" key="5">
    <source>
        <dbReference type="Proteomes" id="UP000219914"/>
    </source>
</evidence>
<evidence type="ECO:0000313" key="4">
    <source>
        <dbReference type="EMBL" id="PDT21633.1"/>
    </source>
</evidence>
<dbReference type="Pfam" id="PF13449">
    <property type="entry name" value="Phytase-like"/>
    <property type="match status" value="1"/>
</dbReference>
<evidence type="ECO:0000256" key="1">
    <source>
        <dbReference type="SAM" id="SignalP"/>
    </source>
</evidence>